<accession>A0A3N2R741</accession>
<evidence type="ECO:0000313" key="1">
    <source>
        <dbReference type="EMBL" id="ROU03312.1"/>
    </source>
</evidence>
<dbReference type="OrthoDB" id="9971387at2"/>
<sequence length="89" mass="9923">MEPTKTPLTEEQKLRRRAGRTLARAMFVERIKETRPELTAEERKEAWKAEGKAETRRAMRYLRKLHGSGIGLTVVAADAAGTDADEAAA</sequence>
<dbReference type="RefSeq" id="WP_123640847.1">
    <property type="nucleotide sequence ID" value="NZ_ML119082.1"/>
</dbReference>
<dbReference type="AlphaFoldDB" id="A0A3N2R741"/>
<name>A0A3N2R741_9RHOB</name>
<organism evidence="1 2">
    <name type="scientific">Histidinibacterium lentulum</name>
    <dbReference type="NCBI Taxonomy" id="2480588"/>
    <lineage>
        <taxon>Bacteria</taxon>
        <taxon>Pseudomonadati</taxon>
        <taxon>Pseudomonadota</taxon>
        <taxon>Alphaproteobacteria</taxon>
        <taxon>Rhodobacterales</taxon>
        <taxon>Paracoccaceae</taxon>
        <taxon>Histidinibacterium</taxon>
    </lineage>
</organism>
<gene>
    <name evidence="1" type="ORF">EAT49_03115</name>
</gene>
<comment type="caution">
    <text evidence="1">The sequence shown here is derived from an EMBL/GenBank/DDBJ whole genome shotgun (WGS) entry which is preliminary data.</text>
</comment>
<dbReference type="EMBL" id="RDRB01000002">
    <property type="protein sequence ID" value="ROU03312.1"/>
    <property type="molecule type" value="Genomic_DNA"/>
</dbReference>
<dbReference type="Proteomes" id="UP000268016">
    <property type="component" value="Unassembled WGS sequence"/>
</dbReference>
<reference evidence="1 2" key="1">
    <citation type="submission" date="2018-10" db="EMBL/GenBank/DDBJ databases">
        <title>Histidinibacterium lentulum gen. nov., sp. nov., a marine bacterium from the culture broth of Picochlorum sp. 122.</title>
        <authorList>
            <person name="Wang G."/>
        </authorList>
    </citation>
    <scope>NUCLEOTIDE SEQUENCE [LARGE SCALE GENOMIC DNA]</scope>
    <source>
        <strain evidence="1 2">B17</strain>
    </source>
</reference>
<evidence type="ECO:0000313" key="2">
    <source>
        <dbReference type="Proteomes" id="UP000268016"/>
    </source>
</evidence>
<protein>
    <submittedName>
        <fullName evidence="1">Uncharacterized protein</fullName>
    </submittedName>
</protein>
<keyword evidence="2" id="KW-1185">Reference proteome</keyword>
<proteinExistence type="predicted"/>